<keyword evidence="2" id="KW-0418">Kinase</keyword>
<dbReference type="PROSITE" id="PS01125">
    <property type="entry name" value="ROK"/>
    <property type="match status" value="1"/>
</dbReference>
<organism evidence="2 3">
    <name type="scientific">Stappia indica</name>
    <dbReference type="NCBI Taxonomy" id="538381"/>
    <lineage>
        <taxon>Bacteria</taxon>
        <taxon>Pseudomonadati</taxon>
        <taxon>Pseudomonadota</taxon>
        <taxon>Alphaproteobacteria</taxon>
        <taxon>Hyphomicrobiales</taxon>
        <taxon>Stappiaceae</taxon>
        <taxon>Stappia</taxon>
    </lineage>
</organism>
<proteinExistence type="inferred from homology"/>
<dbReference type="Proteomes" id="UP000219331">
    <property type="component" value="Unassembled WGS sequence"/>
</dbReference>
<dbReference type="Gene3D" id="3.30.420.40">
    <property type="match status" value="2"/>
</dbReference>
<dbReference type="PANTHER" id="PTHR18964:SF173">
    <property type="entry name" value="GLUCOKINASE"/>
    <property type="match status" value="1"/>
</dbReference>
<reference evidence="2 3" key="1">
    <citation type="submission" date="2017-08" db="EMBL/GenBank/DDBJ databases">
        <authorList>
            <person name="de Groot N.N."/>
        </authorList>
    </citation>
    <scope>NUCLEOTIDE SEQUENCE [LARGE SCALE GENOMIC DNA]</scope>
    <source>
        <strain evidence="2 3">USBA 352</strain>
    </source>
</reference>
<dbReference type="InterPro" id="IPR036390">
    <property type="entry name" value="WH_DNA-bd_sf"/>
</dbReference>
<dbReference type="SUPFAM" id="SSF53067">
    <property type="entry name" value="Actin-like ATPase domain"/>
    <property type="match status" value="1"/>
</dbReference>
<dbReference type="EMBL" id="OBML01000011">
    <property type="protein sequence ID" value="SOC22050.1"/>
    <property type="molecule type" value="Genomic_DNA"/>
</dbReference>
<dbReference type="Gene3D" id="1.10.10.10">
    <property type="entry name" value="Winged helix-like DNA-binding domain superfamily/Winged helix DNA-binding domain"/>
    <property type="match status" value="1"/>
</dbReference>
<dbReference type="SUPFAM" id="SSF46785">
    <property type="entry name" value="Winged helix' DNA-binding domain"/>
    <property type="match status" value="1"/>
</dbReference>
<dbReference type="InterPro" id="IPR049874">
    <property type="entry name" value="ROK_cs"/>
</dbReference>
<accession>A0A285TIG4</accession>
<dbReference type="AlphaFoldDB" id="A0A285TIG4"/>
<evidence type="ECO:0000313" key="3">
    <source>
        <dbReference type="Proteomes" id="UP000219331"/>
    </source>
</evidence>
<dbReference type="STRING" id="538381.GCA_001696535_01634"/>
<dbReference type="Pfam" id="PF00480">
    <property type="entry name" value="ROK"/>
    <property type="match status" value="1"/>
</dbReference>
<gene>
    <name evidence="2" type="ORF">SAMN05421512_111215</name>
</gene>
<dbReference type="PANTHER" id="PTHR18964">
    <property type="entry name" value="ROK (REPRESSOR, ORF, KINASE) FAMILY"/>
    <property type="match status" value="1"/>
</dbReference>
<evidence type="ECO:0000256" key="1">
    <source>
        <dbReference type="ARBA" id="ARBA00006479"/>
    </source>
</evidence>
<keyword evidence="2" id="KW-0808">Transferase</keyword>
<dbReference type="RefSeq" id="WP_097176076.1">
    <property type="nucleotide sequence ID" value="NZ_OBML01000011.1"/>
</dbReference>
<dbReference type="InterPro" id="IPR000600">
    <property type="entry name" value="ROK"/>
</dbReference>
<comment type="similarity">
    <text evidence="1">Belongs to the ROK (NagC/XylR) family.</text>
</comment>
<dbReference type="GO" id="GO:0016301">
    <property type="term" value="F:kinase activity"/>
    <property type="evidence" value="ECO:0007669"/>
    <property type="project" value="UniProtKB-KW"/>
</dbReference>
<dbReference type="OrthoDB" id="9810372at2"/>
<evidence type="ECO:0000313" key="2">
    <source>
        <dbReference type="EMBL" id="SOC22050.1"/>
    </source>
</evidence>
<dbReference type="InterPro" id="IPR036388">
    <property type="entry name" value="WH-like_DNA-bd_sf"/>
</dbReference>
<dbReference type="InterPro" id="IPR043129">
    <property type="entry name" value="ATPase_NBD"/>
</dbReference>
<protein>
    <submittedName>
        <fullName evidence="2">Sugar kinase of the NBD/HSP70 family, may contain an N-terminal HTH domain</fullName>
    </submittedName>
</protein>
<sequence>MTQKADRDQIRRQNRSVVLQALRRQGPQARIDLGRVTQLSPATVTSITSDLIAEGLIAGVDDEAQREREKGARGRPRSLLTLDGTAARVLAVKLSVNTIEMALADYGGRLVGRDVASFDSATVTADGFGEVLIDSLQTFLGGLEGPPPAIIALASQGVVDDSAGTVAWSPAFAVRHVAVVEPVAHAFGVPCLLSNDTNMIAEALHRTDPARYGGTFAVIFIDYGVGMGLFVNNRLFVGETGAAAEIGHANHIPGGSLCRCGRRGCLEAYLGDYALLRHARGLDLQTPPSRLPVGRETIRELIAAARAGEDGALNAFNAGGTALGYAFARVIATLDPRRIVVTGAAADAYPLMETAARAALEEALVADLRGSVEIEAIPWEEDLILRGTVARALHALDTEVFSDTGYGSQKEAQGG</sequence>
<keyword evidence="3" id="KW-1185">Reference proteome</keyword>
<name>A0A285TIG4_9HYPH</name>